<dbReference type="STRING" id="1157962.A0A250WPT8"/>
<dbReference type="InterPro" id="IPR036612">
    <property type="entry name" value="KH_dom_type_1_sf"/>
</dbReference>
<evidence type="ECO:0000256" key="1">
    <source>
        <dbReference type="ARBA" id="ARBA00007404"/>
    </source>
</evidence>
<dbReference type="OrthoDB" id="437922at2759"/>
<dbReference type="PROSITE" id="PS50126">
    <property type="entry name" value="S1"/>
    <property type="match status" value="1"/>
</dbReference>
<keyword evidence="4" id="KW-0548">Nucleotidyltransferase</keyword>
<dbReference type="PANTHER" id="PTHR11252:SF16">
    <property type="entry name" value="POLYRIBONUCLEOTIDE NUCLEOTIDYLTRANSFERASE 2, MITOCHONDRIAL"/>
    <property type="match status" value="1"/>
</dbReference>
<keyword evidence="5" id="KW-0694">RNA-binding</keyword>
<sequence>MIFTQYLLPVVREIGRRSLPAWSLPFQCLSHQNFNGCLLYVAMSVEIRPFSARTVQRCDRDCTRNNQALQGRPFSSAPNIQFGRPIHSIDITLNDSITTIRLESTAVASHANQACMASCGHSHVLATVVAKSEMLAMSEEYSLPLQVDYTEGAYARGLLTHAYSERVRSADQEALSARAIDRAIRPLFPPGYCTETHICAEALSTGGPMDVNVLALNAVSAALMCSSIPWAGPVGAVCVIRGADGSFQLGTSQEDMGSPDPVWARGSNDQVAAPPRSDTFKLLYAGTADKVVMLELEGQEVSEAELESALGVAQTQVQSLIEGQLLLSQTHKRVKQPLRVLGASQRMEEAVKALAEGPLTAALGVAGTFKNKAGWQVEKIKAMTAQLLRERGFLESSGSEDLVPAAEVQEEASEPVMTYSQYYFAFEAVLSDVMRTMALRSVCEGGSGDSASGNLVPVRVDGRSLDELRIISCNARPFHPSRLHGASLFSRGETQSLCLVTVGAPEFRAGSDLLIRKEPLQPNQQAELTVQYQFPPYSTGDTGKLSQRPNRREIGHGALAQRALQAVMPDMEDFSFLVRLVSKTTGSNGSSSMAAVCGGSLALKAAQVPIKGLVAAISVGLVTEHWPRPRCGLADQGWAQELKNYGRHALLLDIQGMEDGLGDMDFKIAGTQNGITAMQLDTKLPGLPLDILLSSVALARKAHCQILATMAEELKRVEETSDPNSFPKHKIHKLQEDVLPALMGDGGRNYLSLQERTCAAISLWADGEVQIYAPDEHRMKEALRGVRAAEGTDLEEGNVYKARVYELLDYGAILEMTSGVRHLLHISEVSHTKIKDIRDVLQEGQVIHVKCLGYDHRGLLKLSYKSVFSTSPDTQSNDK</sequence>
<evidence type="ECO:0000313" key="8">
    <source>
        <dbReference type="Proteomes" id="UP000232323"/>
    </source>
</evidence>
<dbReference type="Pfam" id="PF01138">
    <property type="entry name" value="RNase_PH"/>
    <property type="match status" value="2"/>
</dbReference>
<dbReference type="NCBIfam" id="NF008805">
    <property type="entry name" value="PRK11824.1"/>
    <property type="match status" value="1"/>
</dbReference>
<dbReference type="GO" id="GO:0003723">
    <property type="term" value="F:RNA binding"/>
    <property type="evidence" value="ECO:0007669"/>
    <property type="project" value="UniProtKB-KW"/>
</dbReference>
<dbReference type="Proteomes" id="UP000232323">
    <property type="component" value="Unassembled WGS sequence"/>
</dbReference>
<dbReference type="Gene3D" id="2.40.50.140">
    <property type="entry name" value="Nucleic acid-binding proteins"/>
    <property type="match status" value="1"/>
</dbReference>
<accession>A0A250WPT8</accession>
<dbReference type="GO" id="GO:0000175">
    <property type="term" value="F:3'-5'-RNA exonuclease activity"/>
    <property type="evidence" value="ECO:0007669"/>
    <property type="project" value="TreeGrafter"/>
</dbReference>
<evidence type="ECO:0000256" key="5">
    <source>
        <dbReference type="ARBA" id="ARBA00022884"/>
    </source>
</evidence>
<evidence type="ECO:0000313" key="7">
    <source>
        <dbReference type="EMBL" id="GAX72833.1"/>
    </source>
</evidence>
<protein>
    <recommendedName>
        <fullName evidence="2">polyribonucleotide nucleotidyltransferase</fullName>
        <ecNumber evidence="2">2.7.7.8</ecNumber>
    </recommendedName>
</protein>
<dbReference type="PANTHER" id="PTHR11252">
    <property type="entry name" value="POLYRIBONUCLEOTIDE NUCLEOTIDYLTRANSFERASE"/>
    <property type="match status" value="1"/>
</dbReference>
<evidence type="ECO:0000256" key="2">
    <source>
        <dbReference type="ARBA" id="ARBA00012416"/>
    </source>
</evidence>
<organism evidence="7 8">
    <name type="scientific">Chlamydomonas eustigma</name>
    <dbReference type="NCBI Taxonomy" id="1157962"/>
    <lineage>
        <taxon>Eukaryota</taxon>
        <taxon>Viridiplantae</taxon>
        <taxon>Chlorophyta</taxon>
        <taxon>core chlorophytes</taxon>
        <taxon>Chlorophyceae</taxon>
        <taxon>CS clade</taxon>
        <taxon>Chlamydomonadales</taxon>
        <taxon>Chlamydomonadaceae</taxon>
        <taxon>Chlamydomonas</taxon>
    </lineage>
</organism>
<dbReference type="GO" id="GO:0005829">
    <property type="term" value="C:cytosol"/>
    <property type="evidence" value="ECO:0007669"/>
    <property type="project" value="TreeGrafter"/>
</dbReference>
<proteinExistence type="inferred from homology"/>
<keyword evidence="3" id="KW-0808">Transferase</keyword>
<dbReference type="GO" id="GO:0000965">
    <property type="term" value="P:mitochondrial RNA 3'-end processing"/>
    <property type="evidence" value="ECO:0007669"/>
    <property type="project" value="TreeGrafter"/>
</dbReference>
<dbReference type="InterPro" id="IPR020568">
    <property type="entry name" value="Ribosomal_Su5_D2-typ_SF"/>
</dbReference>
<dbReference type="SUPFAM" id="SSF50249">
    <property type="entry name" value="Nucleic acid-binding proteins"/>
    <property type="match status" value="1"/>
</dbReference>
<comment type="similarity">
    <text evidence="1">Belongs to the polyribonucleotide nucleotidyltransferase family.</text>
</comment>
<dbReference type="GO" id="GO:0009570">
    <property type="term" value="C:chloroplast stroma"/>
    <property type="evidence" value="ECO:0007669"/>
    <property type="project" value="TreeGrafter"/>
</dbReference>
<dbReference type="Gene3D" id="3.30.230.70">
    <property type="entry name" value="GHMP Kinase, N-terminal domain"/>
    <property type="match status" value="2"/>
</dbReference>
<evidence type="ECO:0000259" key="6">
    <source>
        <dbReference type="PROSITE" id="PS50126"/>
    </source>
</evidence>
<dbReference type="InterPro" id="IPR036345">
    <property type="entry name" value="ExoRNase_PH_dom2_sf"/>
</dbReference>
<dbReference type="GO" id="GO:0004654">
    <property type="term" value="F:polyribonucleotide nucleotidyltransferase activity"/>
    <property type="evidence" value="ECO:0007669"/>
    <property type="project" value="UniProtKB-EC"/>
</dbReference>
<dbReference type="SUPFAM" id="SSF54791">
    <property type="entry name" value="Eukaryotic type KH-domain (KH-domain type I)"/>
    <property type="match status" value="1"/>
</dbReference>
<keyword evidence="8" id="KW-1185">Reference proteome</keyword>
<reference evidence="7 8" key="1">
    <citation type="submission" date="2017-08" db="EMBL/GenBank/DDBJ databases">
        <title>Acidophilic green algal genome provides insights into adaptation to an acidic environment.</title>
        <authorList>
            <person name="Hirooka S."/>
            <person name="Hirose Y."/>
            <person name="Kanesaki Y."/>
            <person name="Higuchi S."/>
            <person name="Fujiwara T."/>
            <person name="Onuma R."/>
            <person name="Era A."/>
            <person name="Ohbayashi R."/>
            <person name="Uzuka A."/>
            <person name="Nozaki H."/>
            <person name="Yoshikawa H."/>
            <person name="Miyagishima S.Y."/>
        </authorList>
    </citation>
    <scope>NUCLEOTIDE SEQUENCE [LARGE SCALE GENOMIC DNA]</scope>
    <source>
        <strain evidence="7 8">NIES-2499</strain>
    </source>
</reference>
<dbReference type="InterPro" id="IPR001247">
    <property type="entry name" value="ExoRNase_PH_dom1"/>
</dbReference>
<dbReference type="SMART" id="SM00316">
    <property type="entry name" value="S1"/>
    <property type="match status" value="1"/>
</dbReference>
<dbReference type="InterPro" id="IPR003029">
    <property type="entry name" value="S1_domain"/>
</dbReference>
<dbReference type="GO" id="GO:0000958">
    <property type="term" value="P:mitochondrial mRNA catabolic process"/>
    <property type="evidence" value="ECO:0007669"/>
    <property type="project" value="TreeGrafter"/>
</dbReference>
<dbReference type="EMBL" id="BEGY01000001">
    <property type="protein sequence ID" value="GAX72833.1"/>
    <property type="molecule type" value="Genomic_DNA"/>
</dbReference>
<dbReference type="InterPro" id="IPR027408">
    <property type="entry name" value="PNPase/RNase_PH_dom_sf"/>
</dbReference>
<dbReference type="SUPFAM" id="SSF54211">
    <property type="entry name" value="Ribosomal protein S5 domain 2-like"/>
    <property type="match status" value="2"/>
</dbReference>
<name>A0A250WPT8_9CHLO</name>
<gene>
    <name evidence="7" type="ORF">CEUSTIGMA_g288.t1</name>
</gene>
<feature type="domain" description="S1 motif" evidence="6">
    <location>
        <begin position="797"/>
        <end position="865"/>
    </location>
</feature>
<dbReference type="SUPFAM" id="SSF55666">
    <property type="entry name" value="Ribonuclease PH domain 2-like"/>
    <property type="match status" value="2"/>
</dbReference>
<dbReference type="GO" id="GO:0005739">
    <property type="term" value="C:mitochondrion"/>
    <property type="evidence" value="ECO:0007669"/>
    <property type="project" value="TreeGrafter"/>
</dbReference>
<dbReference type="Pfam" id="PF00575">
    <property type="entry name" value="S1"/>
    <property type="match status" value="1"/>
</dbReference>
<comment type="caution">
    <text evidence="7">The sequence shown here is derived from an EMBL/GenBank/DDBJ whole genome shotgun (WGS) entry which is preliminary data.</text>
</comment>
<dbReference type="AlphaFoldDB" id="A0A250WPT8"/>
<dbReference type="EC" id="2.7.7.8" evidence="2"/>
<evidence type="ECO:0000256" key="3">
    <source>
        <dbReference type="ARBA" id="ARBA00022679"/>
    </source>
</evidence>
<dbReference type="InterPro" id="IPR012162">
    <property type="entry name" value="PNPase"/>
</dbReference>
<evidence type="ECO:0000256" key="4">
    <source>
        <dbReference type="ARBA" id="ARBA00022695"/>
    </source>
</evidence>
<dbReference type="InterPro" id="IPR012340">
    <property type="entry name" value="NA-bd_OB-fold"/>
</dbReference>